<accession>A0ABD2BNE4</accession>
<evidence type="ECO:0000256" key="1">
    <source>
        <dbReference type="SAM" id="MobiDB-lite"/>
    </source>
</evidence>
<protein>
    <submittedName>
        <fullName evidence="2">Uncharacterized protein</fullName>
    </submittedName>
</protein>
<reference evidence="2 3" key="1">
    <citation type="journal article" date="2024" name="Ann. Entomol. Soc. Am.">
        <title>Genomic analyses of the southern and eastern yellowjacket wasps (Hymenoptera: Vespidae) reveal evolutionary signatures of social life.</title>
        <authorList>
            <person name="Catto M.A."/>
            <person name="Caine P.B."/>
            <person name="Orr S.E."/>
            <person name="Hunt B.G."/>
            <person name="Goodisman M.A.D."/>
        </authorList>
    </citation>
    <scope>NUCLEOTIDE SEQUENCE [LARGE SCALE GENOMIC DNA]</scope>
    <source>
        <strain evidence="2">233</strain>
        <tissue evidence="2">Head and thorax</tissue>
    </source>
</reference>
<gene>
    <name evidence="2" type="ORF">V1478_003984</name>
</gene>
<feature type="region of interest" description="Disordered" evidence="1">
    <location>
        <begin position="106"/>
        <end position="128"/>
    </location>
</feature>
<dbReference type="EMBL" id="JAUDFV010000074">
    <property type="protein sequence ID" value="KAL2734286.1"/>
    <property type="molecule type" value="Genomic_DNA"/>
</dbReference>
<name>A0ABD2BNE4_VESSQ</name>
<evidence type="ECO:0000313" key="3">
    <source>
        <dbReference type="Proteomes" id="UP001607302"/>
    </source>
</evidence>
<dbReference type="Proteomes" id="UP001607302">
    <property type="component" value="Unassembled WGS sequence"/>
</dbReference>
<comment type="caution">
    <text evidence="2">The sequence shown here is derived from an EMBL/GenBank/DDBJ whole genome shotgun (WGS) entry which is preliminary data.</text>
</comment>
<dbReference type="AlphaFoldDB" id="A0ABD2BNE4"/>
<keyword evidence="3" id="KW-1185">Reference proteome</keyword>
<sequence length="128" mass="14279">MASLRAVDVYDENVSEITSWLTKVAMVGTTSFSPLALCLPLTNNYSRRGYTLLWPSGRVHHKTLSEPSQDSKEQNEGYRKAGILASRMSKLRPQTSEIITRSPLGAEGLYCPRDRNSKGRPVVRPTRA</sequence>
<organism evidence="2 3">
    <name type="scientific">Vespula squamosa</name>
    <name type="common">Southern yellow jacket</name>
    <name type="synonym">Wasp</name>
    <dbReference type="NCBI Taxonomy" id="30214"/>
    <lineage>
        <taxon>Eukaryota</taxon>
        <taxon>Metazoa</taxon>
        <taxon>Ecdysozoa</taxon>
        <taxon>Arthropoda</taxon>
        <taxon>Hexapoda</taxon>
        <taxon>Insecta</taxon>
        <taxon>Pterygota</taxon>
        <taxon>Neoptera</taxon>
        <taxon>Endopterygota</taxon>
        <taxon>Hymenoptera</taxon>
        <taxon>Apocrita</taxon>
        <taxon>Aculeata</taxon>
        <taxon>Vespoidea</taxon>
        <taxon>Vespidae</taxon>
        <taxon>Vespinae</taxon>
        <taxon>Vespula</taxon>
    </lineage>
</organism>
<proteinExistence type="predicted"/>
<evidence type="ECO:0000313" key="2">
    <source>
        <dbReference type="EMBL" id="KAL2734286.1"/>
    </source>
</evidence>